<evidence type="ECO:0000256" key="2">
    <source>
        <dbReference type="ARBA" id="ARBA00022827"/>
    </source>
</evidence>
<dbReference type="Gene3D" id="3.30.43.10">
    <property type="entry name" value="Uridine Diphospho-n-acetylenolpyruvylglucosamine Reductase, domain 2"/>
    <property type="match status" value="1"/>
</dbReference>
<dbReference type="Proteomes" id="UP000823937">
    <property type="component" value="Unassembled WGS sequence"/>
</dbReference>
<organism evidence="5 6">
    <name type="scientific">Candidatus Pseudogracilibacillus intestinigallinarum</name>
    <dbReference type="NCBI Taxonomy" id="2838742"/>
    <lineage>
        <taxon>Bacteria</taxon>
        <taxon>Bacillati</taxon>
        <taxon>Bacillota</taxon>
        <taxon>Bacilli</taxon>
        <taxon>Bacillales</taxon>
        <taxon>Bacillaceae</taxon>
        <taxon>Pseudogracilibacillus</taxon>
    </lineage>
</organism>
<gene>
    <name evidence="5" type="ORF">H9895_00580</name>
</gene>
<dbReference type="PANTHER" id="PTHR42659:SF2">
    <property type="entry name" value="XANTHINE DEHYDROGENASE SUBUNIT C-RELATED"/>
    <property type="match status" value="1"/>
</dbReference>
<dbReference type="SUPFAM" id="SSF56176">
    <property type="entry name" value="FAD-binding/transporter-associated domain-like"/>
    <property type="match status" value="1"/>
</dbReference>
<keyword evidence="1" id="KW-0285">Flavoprotein</keyword>
<dbReference type="PANTHER" id="PTHR42659">
    <property type="entry name" value="XANTHINE DEHYDROGENASE SUBUNIT C-RELATED"/>
    <property type="match status" value="1"/>
</dbReference>
<dbReference type="InterPro" id="IPR016169">
    <property type="entry name" value="FAD-bd_PCMH_sub2"/>
</dbReference>
<dbReference type="InterPro" id="IPR002346">
    <property type="entry name" value="Mopterin_DH_FAD-bd"/>
</dbReference>
<dbReference type="EMBL" id="DXHX01000010">
    <property type="protein sequence ID" value="HIV73559.1"/>
    <property type="molecule type" value="Genomic_DNA"/>
</dbReference>
<feature type="domain" description="FAD-binding PCMH-type" evidence="4">
    <location>
        <begin position="1"/>
        <end position="174"/>
    </location>
</feature>
<dbReference type="InterPro" id="IPR036683">
    <property type="entry name" value="CO_DH_flav_C_dom_sf"/>
</dbReference>
<name>A0A9D1PJQ2_9BACI</name>
<dbReference type="InterPro" id="IPR005107">
    <property type="entry name" value="CO_DH_flav_C"/>
</dbReference>
<dbReference type="GO" id="GO:0016491">
    <property type="term" value="F:oxidoreductase activity"/>
    <property type="evidence" value="ECO:0007669"/>
    <property type="project" value="UniProtKB-KW"/>
</dbReference>
<dbReference type="SUPFAM" id="SSF55447">
    <property type="entry name" value="CO dehydrogenase flavoprotein C-terminal domain-like"/>
    <property type="match status" value="1"/>
</dbReference>
<protein>
    <submittedName>
        <fullName evidence="5">FAD binding domain-containing protein</fullName>
    </submittedName>
</protein>
<evidence type="ECO:0000313" key="6">
    <source>
        <dbReference type="Proteomes" id="UP000823937"/>
    </source>
</evidence>
<keyword evidence="2" id="KW-0274">FAD</keyword>
<proteinExistence type="predicted"/>
<accession>A0A9D1PJQ2</accession>
<comment type="caution">
    <text evidence="5">The sequence shown here is derived from an EMBL/GenBank/DDBJ whole genome shotgun (WGS) entry which is preliminary data.</text>
</comment>
<dbReference type="PROSITE" id="PS51387">
    <property type="entry name" value="FAD_PCMH"/>
    <property type="match status" value="1"/>
</dbReference>
<dbReference type="AlphaFoldDB" id="A0A9D1PJQ2"/>
<dbReference type="Gene3D" id="3.30.465.10">
    <property type="match status" value="1"/>
</dbReference>
<evidence type="ECO:0000313" key="5">
    <source>
        <dbReference type="EMBL" id="HIV73559.1"/>
    </source>
</evidence>
<evidence type="ECO:0000259" key="4">
    <source>
        <dbReference type="PROSITE" id="PS51387"/>
    </source>
</evidence>
<reference evidence="5" key="1">
    <citation type="journal article" date="2021" name="PeerJ">
        <title>Extensive microbial diversity within the chicken gut microbiome revealed by metagenomics and culture.</title>
        <authorList>
            <person name="Gilroy R."/>
            <person name="Ravi A."/>
            <person name="Getino M."/>
            <person name="Pursley I."/>
            <person name="Horton D.L."/>
            <person name="Alikhan N.F."/>
            <person name="Baker D."/>
            <person name="Gharbi K."/>
            <person name="Hall N."/>
            <person name="Watson M."/>
            <person name="Adriaenssens E.M."/>
            <person name="Foster-Nyarko E."/>
            <person name="Jarju S."/>
            <person name="Secka A."/>
            <person name="Antonio M."/>
            <person name="Oren A."/>
            <person name="Chaudhuri R.R."/>
            <person name="La Ragione R."/>
            <person name="Hildebrand F."/>
            <person name="Pallen M.J."/>
        </authorList>
    </citation>
    <scope>NUCLEOTIDE SEQUENCE</scope>
    <source>
        <strain evidence="5">CHK169-2315</strain>
    </source>
</reference>
<sequence>MIPYNFQYYQPTTIKEATNLFQSLLQENKSPIYFAGGTEVITLGRMNKIVTDAVIDINNIPACHILEQDDTWLTLGAALTLTSIKEMKKFPLLEKVVSEIADRTSRNKITLGGNICANIIYREAVLPFLLTESYAVIATKHGLKERPFHELFDQTLQLREEEFLVQIKVATKDLSLPFFTVKKRRQWGVGYPLLTIAAILKETHIHTAYSGLYAYPFHCEKVDAQLNKPNTEQTKRIERALQAFHKEILHDIHGSDTYRKFVLKNVLTDVIDTLKKG</sequence>
<evidence type="ECO:0000256" key="1">
    <source>
        <dbReference type="ARBA" id="ARBA00022630"/>
    </source>
</evidence>
<evidence type="ECO:0000256" key="3">
    <source>
        <dbReference type="ARBA" id="ARBA00023002"/>
    </source>
</evidence>
<dbReference type="Pfam" id="PF00941">
    <property type="entry name" value="FAD_binding_5"/>
    <property type="match status" value="1"/>
</dbReference>
<keyword evidence="3" id="KW-0560">Oxidoreductase</keyword>
<dbReference type="InterPro" id="IPR036318">
    <property type="entry name" value="FAD-bd_PCMH-like_sf"/>
</dbReference>
<dbReference type="SMART" id="SM01092">
    <property type="entry name" value="CO_deh_flav_C"/>
    <property type="match status" value="1"/>
</dbReference>
<reference evidence="5" key="2">
    <citation type="submission" date="2021-04" db="EMBL/GenBank/DDBJ databases">
        <authorList>
            <person name="Gilroy R."/>
        </authorList>
    </citation>
    <scope>NUCLEOTIDE SEQUENCE</scope>
    <source>
        <strain evidence="5">CHK169-2315</strain>
    </source>
</reference>
<dbReference type="InterPro" id="IPR016166">
    <property type="entry name" value="FAD-bd_PCMH"/>
</dbReference>
<dbReference type="InterPro" id="IPR051312">
    <property type="entry name" value="Diverse_Substr_Oxidored"/>
</dbReference>
<dbReference type="InterPro" id="IPR016167">
    <property type="entry name" value="FAD-bd_PCMH_sub1"/>
</dbReference>
<dbReference type="GO" id="GO:0071949">
    <property type="term" value="F:FAD binding"/>
    <property type="evidence" value="ECO:0007669"/>
    <property type="project" value="InterPro"/>
</dbReference>